<reference evidence="10" key="1">
    <citation type="journal article" date="2016" name="Nature">
        <title>Genome evolution in the allotetraploid frog Xenopus laevis.</title>
        <authorList>
            <person name="Session A.M."/>
            <person name="Uno Y."/>
            <person name="Kwon T."/>
            <person name="Chapman J.A."/>
            <person name="Toyoda A."/>
            <person name="Takahashi S."/>
            <person name="Fukui A."/>
            <person name="Hikosaka A."/>
            <person name="Suzuki A."/>
            <person name="Kondo M."/>
            <person name="van Heeringen S.J."/>
            <person name="Quigley I."/>
            <person name="Heinz S."/>
            <person name="Ogino H."/>
            <person name="Ochi H."/>
            <person name="Hellsten U."/>
            <person name="Lyons J.B."/>
            <person name="Simakov O."/>
            <person name="Putnam N."/>
            <person name="Stites J."/>
            <person name="Kuroki Y."/>
            <person name="Tanaka T."/>
            <person name="Michiue T."/>
            <person name="Watanabe M."/>
            <person name="Bogdanovic O."/>
            <person name="Lister R."/>
            <person name="Georgiou G."/>
            <person name="Paranjpe S.S."/>
            <person name="van Kruijsbergen I."/>
            <person name="Shu S."/>
            <person name="Carlson J."/>
            <person name="Kinoshita T."/>
            <person name="Ohta Y."/>
            <person name="Mawaribuchi S."/>
            <person name="Jenkins J."/>
            <person name="Grimwood J."/>
            <person name="Schmutz J."/>
            <person name="Mitros T."/>
            <person name="Mozaffari S.V."/>
            <person name="Suzuki Y."/>
            <person name="Haramoto Y."/>
            <person name="Yamamoto T.S."/>
            <person name="Takagi C."/>
            <person name="Heald R."/>
            <person name="Miller K."/>
            <person name="Haudenschild C."/>
            <person name="Kitzman J."/>
            <person name="Nakayama T."/>
            <person name="Izutsu Y."/>
            <person name="Robert J."/>
            <person name="Fortriede J."/>
            <person name="Burns K."/>
            <person name="Lotay V."/>
            <person name="Karimi K."/>
            <person name="Yasuoka Y."/>
            <person name="Dichmann D.S."/>
            <person name="Flajnik M.F."/>
            <person name="Houston D.W."/>
            <person name="Shendure J."/>
            <person name="DuPasquier L."/>
            <person name="Vize P.D."/>
            <person name="Zorn A.M."/>
            <person name="Ito M."/>
            <person name="Marcotte E.M."/>
            <person name="Wallingford J.B."/>
            <person name="Ito Y."/>
            <person name="Asashima M."/>
            <person name="Ueno N."/>
            <person name="Matsuda Y."/>
            <person name="Veenstra G.J."/>
            <person name="Fujiyama A."/>
            <person name="Harland R.M."/>
            <person name="Taira M."/>
            <person name="Rokhsar D.S."/>
        </authorList>
    </citation>
    <scope>NUCLEOTIDE SEQUENCE [LARGE SCALE GENOMIC DNA]</scope>
    <source>
        <strain evidence="10">J</strain>
    </source>
</reference>
<accession>A0A974BZC1</accession>
<evidence type="ECO:0000313" key="9">
    <source>
        <dbReference type="EMBL" id="OCT63285.1"/>
    </source>
</evidence>
<dbReference type="PIRSF" id="PIRSF002419">
    <property type="entry name" value="Tetraspanin"/>
    <property type="match status" value="1"/>
</dbReference>
<dbReference type="PANTHER" id="PTHR19282">
    <property type="entry name" value="TETRASPANIN"/>
    <property type="match status" value="1"/>
</dbReference>
<dbReference type="EMBL" id="CM004482">
    <property type="protein sequence ID" value="OCT63285.1"/>
    <property type="molecule type" value="Genomic_DNA"/>
</dbReference>
<dbReference type="SUPFAM" id="SSF48652">
    <property type="entry name" value="Tetraspanin"/>
    <property type="match status" value="1"/>
</dbReference>
<keyword evidence="6" id="KW-0325">Glycoprotein</keyword>
<organism evidence="9 10">
    <name type="scientific">Xenopus laevis</name>
    <name type="common">African clawed frog</name>
    <dbReference type="NCBI Taxonomy" id="8355"/>
    <lineage>
        <taxon>Eukaryota</taxon>
        <taxon>Metazoa</taxon>
        <taxon>Chordata</taxon>
        <taxon>Craniata</taxon>
        <taxon>Vertebrata</taxon>
        <taxon>Euteleostomi</taxon>
        <taxon>Amphibia</taxon>
        <taxon>Batrachia</taxon>
        <taxon>Anura</taxon>
        <taxon>Pipoidea</taxon>
        <taxon>Pipidae</taxon>
        <taxon>Xenopodinae</taxon>
        <taxon>Xenopus</taxon>
        <taxon>Xenopus</taxon>
    </lineage>
</organism>
<evidence type="ECO:0000256" key="1">
    <source>
        <dbReference type="ARBA" id="ARBA00004141"/>
    </source>
</evidence>
<evidence type="ECO:0000256" key="7">
    <source>
        <dbReference type="PIRSR" id="PIRSR002419-1"/>
    </source>
</evidence>
<comment type="similarity">
    <text evidence="2 8">Belongs to the tetraspanin (TM4SF) family.</text>
</comment>
<dbReference type="PANTHER" id="PTHR19282:SF548">
    <property type="entry name" value="TETRASPANIN"/>
    <property type="match status" value="1"/>
</dbReference>
<feature type="disulfide bond" evidence="7">
    <location>
        <begin position="148"/>
        <end position="181"/>
    </location>
</feature>
<evidence type="ECO:0000256" key="5">
    <source>
        <dbReference type="ARBA" id="ARBA00023136"/>
    </source>
</evidence>
<dbReference type="InterPro" id="IPR000301">
    <property type="entry name" value="Tetraspanin_animals"/>
</dbReference>
<keyword evidence="5 8" id="KW-0472">Membrane</keyword>
<name>A0A974BZC1_XENLA</name>
<keyword evidence="7" id="KW-1015">Disulfide bond</keyword>
<keyword evidence="4 8" id="KW-1133">Transmembrane helix</keyword>
<feature type="transmembrane region" description="Helical" evidence="8">
    <location>
        <begin position="58"/>
        <end position="79"/>
    </location>
</feature>
<evidence type="ECO:0000256" key="3">
    <source>
        <dbReference type="ARBA" id="ARBA00022692"/>
    </source>
</evidence>
<comment type="subcellular location">
    <subcellularLocation>
        <location evidence="1 8">Membrane</location>
        <topology evidence="1 8">Multi-pass membrane protein</topology>
    </subcellularLocation>
</comment>
<dbReference type="OrthoDB" id="10033535at2759"/>
<dbReference type="Gene3D" id="1.10.1450.10">
    <property type="entry name" value="Tetraspanin"/>
    <property type="match status" value="1"/>
</dbReference>
<dbReference type="OMA" id="CCKVPVE"/>
<dbReference type="GO" id="GO:0016477">
    <property type="term" value="P:cell migration"/>
    <property type="evidence" value="ECO:0007669"/>
    <property type="project" value="TreeGrafter"/>
</dbReference>
<evidence type="ECO:0000256" key="4">
    <source>
        <dbReference type="ARBA" id="ARBA00022989"/>
    </source>
</evidence>
<proteinExistence type="inferred from homology"/>
<dbReference type="Pfam" id="PF00335">
    <property type="entry name" value="Tetraspanin"/>
    <property type="match status" value="1"/>
</dbReference>
<feature type="transmembrane region" description="Helical" evidence="8">
    <location>
        <begin position="12"/>
        <end position="38"/>
    </location>
</feature>
<feature type="transmembrane region" description="Helical" evidence="8">
    <location>
        <begin position="211"/>
        <end position="234"/>
    </location>
</feature>
<dbReference type="KEGG" id="xla:100036800"/>
<evidence type="ECO:0000256" key="8">
    <source>
        <dbReference type="RuleBase" id="RU361218"/>
    </source>
</evidence>
<feature type="transmembrane region" description="Helical" evidence="8">
    <location>
        <begin position="91"/>
        <end position="110"/>
    </location>
</feature>
<keyword evidence="3 8" id="KW-0812">Transmembrane</keyword>
<protein>
    <recommendedName>
        <fullName evidence="8">Tetraspanin</fullName>
    </recommendedName>
</protein>
<sequence>MEKINLKEKLQCIKVGLLFIILLFWVTGVVLICLGASVQLRLTDISVVLSETSSGAPLVLTVTGILIFLLSGFGAISVLKENNFLIKTFIGIMLVIFIIEIIVGISAYSYREKLQTDISRRFQQILSKYGTDGQLTRSLDYVQQEFRCCGAKNFTDWMNVTVALFSSSVPKSCCRKVTQKCGEKVMEHQDKIFLEGCVTKMKTWISEHVNVIGAVGVGLGFVQLFGILLSFLLVKILQENYVSL</sequence>
<evidence type="ECO:0000256" key="2">
    <source>
        <dbReference type="ARBA" id="ARBA00006840"/>
    </source>
</evidence>
<gene>
    <name evidence="9" type="ORF">XELAEV_18044383mg</name>
</gene>
<dbReference type="FunFam" id="1.10.1450.10:FF:000029">
    <property type="entry name" value="Tetraspanin"/>
    <property type="match status" value="1"/>
</dbReference>
<dbReference type="PRINTS" id="PR00259">
    <property type="entry name" value="TMFOUR"/>
</dbReference>
<dbReference type="InterPro" id="IPR008952">
    <property type="entry name" value="Tetraspanin_EC2_sf"/>
</dbReference>
<dbReference type="InterPro" id="IPR018499">
    <property type="entry name" value="Tetraspanin/Peripherin"/>
</dbReference>
<dbReference type="Proteomes" id="UP000694892">
    <property type="component" value="Chromosome 9_10L"/>
</dbReference>
<evidence type="ECO:0000256" key="6">
    <source>
        <dbReference type="ARBA" id="ARBA00023180"/>
    </source>
</evidence>
<dbReference type="GO" id="GO:0005886">
    <property type="term" value="C:plasma membrane"/>
    <property type="evidence" value="ECO:0007669"/>
    <property type="project" value="TreeGrafter"/>
</dbReference>
<evidence type="ECO:0000313" key="10">
    <source>
        <dbReference type="Proteomes" id="UP000694892"/>
    </source>
</evidence>
<dbReference type="AlphaFoldDB" id="A0A974BZC1"/>